<sequence length="649" mass="74173">MKKNFFLILTLLTALSALQCTPSPKTFKIKFDSTKEVSGRKFAIHDITPGLPTDWDSYNFVVLEFKSTTSQRFQVGFTTDDGYNELRVMSYVPNGWNKLAIPLKFYRELPDANVDLAATFNQPRYTGWINLGGKRGSLHGVDSIGIRMRVPIGNPEIEIRSISLSVEDPGDQYLEDIPSVDEFGQWNLGDYEGKVKSLEQLKGEWEIEDNEIVSTADYNYSMYGGYLQKQVKATGFFRIEKTDGRWWFVDPVGYLFLSVGVDCVNPGGGGNAKEIDKRRNFYKELPPAKLTENTRFENRQNTNFASFGLWNLYRRYGEEYIEKSNELAVKRMDKWGLNTIANWSSANVYGLNKKAFMLQLRGIGIDRGLMGLSDVYAPDFSAKVDSSLKAYVSHYRDNPWLIGYFVGNEPAWLNQEERLCNIILDKNDCPIKTELINFLKNGDTPERRKKFIFNTFSVFLQTVNSKVKKYDPNHLNLGIRFGNIVELDDELLKICKASFDVLSFNCYSLFPDKVMLDRALGITDMPMIIGEYHFGTVDRGMAQSLWQVNSQKERGVAYRYYTETAYSHPGLIGTAYFQWCDQDLTGRMNDGENYNCGLIDVTDRPYHYQVEAMMETAKRLYAIHIGELAPVTQIPGGARGHEAIPDLWK</sequence>
<dbReference type="EMBL" id="SNRY01000220">
    <property type="protein sequence ID" value="KAA6344387.1"/>
    <property type="molecule type" value="Genomic_DNA"/>
</dbReference>
<evidence type="ECO:0008006" key="2">
    <source>
        <dbReference type="Google" id="ProtNLM"/>
    </source>
</evidence>
<comment type="caution">
    <text evidence="1">The sequence shown here is derived from an EMBL/GenBank/DDBJ whole genome shotgun (WGS) entry which is preliminary data.</text>
</comment>
<proteinExistence type="predicted"/>
<gene>
    <name evidence="1" type="ORF">EZS27_007975</name>
</gene>
<dbReference type="SUPFAM" id="SSF51445">
    <property type="entry name" value="(Trans)glycosidases"/>
    <property type="match status" value="1"/>
</dbReference>
<protein>
    <recommendedName>
        <fullName evidence="2">Glycoside hydrolase family 42 N-terminal domain-containing protein</fullName>
    </recommendedName>
</protein>
<organism evidence="1">
    <name type="scientific">termite gut metagenome</name>
    <dbReference type="NCBI Taxonomy" id="433724"/>
    <lineage>
        <taxon>unclassified sequences</taxon>
        <taxon>metagenomes</taxon>
        <taxon>organismal metagenomes</taxon>
    </lineage>
</organism>
<accession>A0A5J4SED5</accession>
<evidence type="ECO:0000313" key="1">
    <source>
        <dbReference type="EMBL" id="KAA6344387.1"/>
    </source>
</evidence>
<dbReference type="AlphaFoldDB" id="A0A5J4SED5"/>
<reference evidence="1" key="1">
    <citation type="submission" date="2019-03" db="EMBL/GenBank/DDBJ databases">
        <title>Single cell metagenomics reveals metabolic interactions within the superorganism composed of flagellate Streblomastix strix and complex community of Bacteroidetes bacteria on its surface.</title>
        <authorList>
            <person name="Treitli S.C."/>
            <person name="Kolisko M."/>
            <person name="Husnik F."/>
            <person name="Keeling P."/>
            <person name="Hampl V."/>
        </authorList>
    </citation>
    <scope>NUCLEOTIDE SEQUENCE</scope>
    <source>
        <strain evidence="1">STM</strain>
    </source>
</reference>
<dbReference type="InterPro" id="IPR017853">
    <property type="entry name" value="GH"/>
</dbReference>
<dbReference type="Gene3D" id="3.20.20.80">
    <property type="entry name" value="Glycosidases"/>
    <property type="match status" value="2"/>
</dbReference>
<name>A0A5J4SED5_9ZZZZ</name>